<name>A0A518HZ65_9BACT</name>
<evidence type="ECO:0000313" key="1">
    <source>
        <dbReference type="EMBL" id="QDV46087.1"/>
    </source>
</evidence>
<proteinExistence type="predicted"/>
<dbReference type="EMBL" id="CP037423">
    <property type="protein sequence ID" value="QDV46087.1"/>
    <property type="molecule type" value="Genomic_DNA"/>
</dbReference>
<sequence length="186" mass="20084">MDVSKSRTRVFRYSIATILLLAACVAGLLAGYRTGFSNGYSSGIEKRRSELPIVTIYDIGKLFGESQLQQSQLDDAGIGRLDLVFMAIETTIEPGTWESMGGDGTMRPMGENAIAVTQRPYVHEQISDFLNKPDIARKTIGYALQESQRMAALRTSGQPMGMGMGMGMGTMEVSPGSDQGNDGGEQ</sequence>
<gene>
    <name evidence="1" type="ORF">Enr13x_59910</name>
</gene>
<dbReference type="Proteomes" id="UP000319004">
    <property type="component" value="Chromosome"/>
</dbReference>
<accession>A0A518HZ65</accession>
<dbReference type="KEGG" id="snep:Enr13x_59910"/>
<keyword evidence="2" id="KW-1185">Reference proteome</keyword>
<dbReference type="PROSITE" id="PS51257">
    <property type="entry name" value="PROKAR_LIPOPROTEIN"/>
    <property type="match status" value="1"/>
</dbReference>
<organism evidence="1 2">
    <name type="scientific">Stieleria neptunia</name>
    <dbReference type="NCBI Taxonomy" id="2527979"/>
    <lineage>
        <taxon>Bacteria</taxon>
        <taxon>Pseudomonadati</taxon>
        <taxon>Planctomycetota</taxon>
        <taxon>Planctomycetia</taxon>
        <taxon>Pirellulales</taxon>
        <taxon>Pirellulaceae</taxon>
        <taxon>Stieleria</taxon>
    </lineage>
</organism>
<evidence type="ECO:0000313" key="2">
    <source>
        <dbReference type="Proteomes" id="UP000319004"/>
    </source>
</evidence>
<reference evidence="1 2" key="1">
    <citation type="submission" date="2019-03" db="EMBL/GenBank/DDBJ databases">
        <title>Deep-cultivation of Planctomycetes and their phenomic and genomic characterization uncovers novel biology.</title>
        <authorList>
            <person name="Wiegand S."/>
            <person name="Jogler M."/>
            <person name="Boedeker C."/>
            <person name="Pinto D."/>
            <person name="Vollmers J."/>
            <person name="Rivas-Marin E."/>
            <person name="Kohn T."/>
            <person name="Peeters S.H."/>
            <person name="Heuer A."/>
            <person name="Rast P."/>
            <person name="Oberbeckmann S."/>
            <person name="Bunk B."/>
            <person name="Jeske O."/>
            <person name="Meyerdierks A."/>
            <person name="Storesund J.E."/>
            <person name="Kallscheuer N."/>
            <person name="Luecker S."/>
            <person name="Lage O.M."/>
            <person name="Pohl T."/>
            <person name="Merkel B.J."/>
            <person name="Hornburger P."/>
            <person name="Mueller R.-W."/>
            <person name="Bruemmer F."/>
            <person name="Labrenz M."/>
            <person name="Spormann A.M."/>
            <person name="Op den Camp H."/>
            <person name="Overmann J."/>
            <person name="Amann R."/>
            <person name="Jetten M.S.M."/>
            <person name="Mascher T."/>
            <person name="Medema M.H."/>
            <person name="Devos D.P."/>
            <person name="Kaster A.-K."/>
            <person name="Ovreas L."/>
            <person name="Rohde M."/>
            <person name="Galperin M.Y."/>
            <person name="Jogler C."/>
        </authorList>
    </citation>
    <scope>NUCLEOTIDE SEQUENCE [LARGE SCALE GENOMIC DNA]</scope>
    <source>
        <strain evidence="1 2">Enr13</strain>
    </source>
</reference>
<dbReference type="AlphaFoldDB" id="A0A518HZ65"/>
<protein>
    <submittedName>
        <fullName evidence="1">Uncharacterized protein</fullName>
    </submittedName>
</protein>